<name>A0ACC0TTC4_9AGAM</name>
<evidence type="ECO:0000313" key="2">
    <source>
        <dbReference type="Proteomes" id="UP001207468"/>
    </source>
</evidence>
<sequence length="378" mass="40361">MSYRKRKHRQRPDTYSNHYDQQQASSSTTAVRPDPSLFIVAHEADIIRGPQAARTADSLEFGINVDGRGGSRVGDGLMRWDSGVGVGASGAGRGSDVWVDRYDARLLLDARFPNTTTLTIDASSSSPVLTRSDSPGGWSDLPSDSEDTFFLTPEETADLHRAKRLRHLDALRTARLRALSPDGSSSANPAGTGAGTGAGADADAWGDSDEEPDESQIELMRRTASHVARATNDAQLRARILAHHGADLRFAFLRGRWGRAWARVQADAHREVVVEREAQRAGALGGLTGYGSGSEGESEDEAEAKGGGGDGVAVDVQAQVLEGSPDDQAAQEAQPEELALRAAQEVRRAKARVWAEKRRAAKAIAVAIADSKSEGSEE</sequence>
<evidence type="ECO:0000313" key="1">
    <source>
        <dbReference type="EMBL" id="KAI9436818.1"/>
    </source>
</evidence>
<dbReference type="Proteomes" id="UP001207468">
    <property type="component" value="Unassembled WGS sequence"/>
</dbReference>
<protein>
    <submittedName>
        <fullName evidence="1">Uncharacterized protein</fullName>
    </submittedName>
</protein>
<gene>
    <name evidence="1" type="ORF">F5148DRAFT_1356197</name>
</gene>
<reference evidence="1" key="1">
    <citation type="submission" date="2021-03" db="EMBL/GenBank/DDBJ databases">
        <title>Evolutionary priming and transition to the ectomycorrhizal habit in an iconic lineage of mushroom-forming fungi: is preadaptation a requirement?</title>
        <authorList>
            <consortium name="DOE Joint Genome Institute"/>
            <person name="Looney B.P."/>
            <person name="Miyauchi S."/>
            <person name="Morin E."/>
            <person name="Drula E."/>
            <person name="Courty P.E."/>
            <person name="Chicoki N."/>
            <person name="Fauchery L."/>
            <person name="Kohler A."/>
            <person name="Kuo A."/>
            <person name="LaButti K."/>
            <person name="Pangilinan J."/>
            <person name="Lipzen A."/>
            <person name="Riley R."/>
            <person name="Andreopoulos W."/>
            <person name="He G."/>
            <person name="Johnson J."/>
            <person name="Barry K.W."/>
            <person name="Grigoriev I.V."/>
            <person name="Nagy L."/>
            <person name="Hibbett D."/>
            <person name="Henrissat B."/>
            <person name="Matheny P.B."/>
            <person name="Labbe J."/>
            <person name="Martin A.F."/>
        </authorList>
    </citation>
    <scope>NUCLEOTIDE SEQUENCE</scope>
    <source>
        <strain evidence="1">BPL698</strain>
    </source>
</reference>
<comment type="caution">
    <text evidence="1">The sequence shown here is derived from an EMBL/GenBank/DDBJ whole genome shotgun (WGS) entry which is preliminary data.</text>
</comment>
<organism evidence="1 2">
    <name type="scientific">Russula earlei</name>
    <dbReference type="NCBI Taxonomy" id="71964"/>
    <lineage>
        <taxon>Eukaryota</taxon>
        <taxon>Fungi</taxon>
        <taxon>Dikarya</taxon>
        <taxon>Basidiomycota</taxon>
        <taxon>Agaricomycotina</taxon>
        <taxon>Agaricomycetes</taxon>
        <taxon>Russulales</taxon>
        <taxon>Russulaceae</taxon>
        <taxon>Russula</taxon>
    </lineage>
</organism>
<keyword evidence="2" id="KW-1185">Reference proteome</keyword>
<proteinExistence type="predicted"/>
<accession>A0ACC0TTC4</accession>
<dbReference type="EMBL" id="JAGFNK010000952">
    <property type="protein sequence ID" value="KAI9436818.1"/>
    <property type="molecule type" value="Genomic_DNA"/>
</dbReference>